<dbReference type="Proteomes" id="UP000266643">
    <property type="component" value="Unassembled WGS sequence"/>
</dbReference>
<protein>
    <submittedName>
        <fullName evidence="1">Uncharacterized protein</fullName>
    </submittedName>
</protein>
<sequence length="214" mass="24481">MSTGNAKGKVKVTRDRLPGGRVITLYLNRICYPYESASVSLTTSVRYHKRQRPCFQSHAEHTAIDLEGLAAPTPADHNDRSKQQAHEPCWTGFKNELLSFMKDVSREEHIFTSHHMINFMKVNHKEWLDGYKQVEPNAYKSILRLKYAKFELQDIINVDETSVYYDVSSGNFWKEIGKSSKVDKTQKHSDRLTAVLTCRANDGKGSAPTTEEKK</sequence>
<reference evidence="1 2" key="1">
    <citation type="submission" date="2018-08" db="EMBL/GenBank/DDBJ databases">
        <title>Aphanomyces genome sequencing and annotation.</title>
        <authorList>
            <person name="Minardi D."/>
            <person name="Oidtmann B."/>
            <person name="Van Der Giezen M."/>
            <person name="Studholme D.J."/>
        </authorList>
    </citation>
    <scope>NUCLEOTIDE SEQUENCE [LARGE SCALE GENOMIC DNA]</scope>
    <source>
        <strain evidence="1 2">D2</strain>
    </source>
</reference>
<accession>A0A397CYZ0</accession>
<evidence type="ECO:0000313" key="2">
    <source>
        <dbReference type="Proteomes" id="UP000266643"/>
    </source>
</evidence>
<gene>
    <name evidence="1" type="ORF">DYB30_011094</name>
</gene>
<comment type="caution">
    <text evidence="1">The sequence shown here is derived from an EMBL/GenBank/DDBJ whole genome shotgun (WGS) entry which is preliminary data.</text>
</comment>
<organism evidence="1 2">
    <name type="scientific">Aphanomyces astaci</name>
    <name type="common">Crayfish plague agent</name>
    <dbReference type="NCBI Taxonomy" id="112090"/>
    <lineage>
        <taxon>Eukaryota</taxon>
        <taxon>Sar</taxon>
        <taxon>Stramenopiles</taxon>
        <taxon>Oomycota</taxon>
        <taxon>Saprolegniomycetes</taxon>
        <taxon>Saprolegniales</taxon>
        <taxon>Verrucalvaceae</taxon>
        <taxon>Aphanomyces</taxon>
    </lineage>
</organism>
<evidence type="ECO:0000313" key="1">
    <source>
        <dbReference type="EMBL" id="RHY55567.1"/>
    </source>
</evidence>
<dbReference type="AlphaFoldDB" id="A0A397CYZ0"/>
<dbReference type="EMBL" id="QUTD01006406">
    <property type="protein sequence ID" value="RHY55567.1"/>
    <property type="molecule type" value="Genomic_DNA"/>
</dbReference>
<proteinExistence type="predicted"/>
<name>A0A397CYZ0_APHAT</name>